<dbReference type="InterPro" id="IPR043128">
    <property type="entry name" value="Rev_trsase/Diguanyl_cyclase"/>
</dbReference>
<protein>
    <submittedName>
        <fullName evidence="1">Diguanylate cyclase</fullName>
    </submittedName>
</protein>
<dbReference type="PANTHER" id="PTHR45138">
    <property type="entry name" value="REGULATORY COMPONENTS OF SENSORY TRANSDUCTION SYSTEM"/>
    <property type="match status" value="1"/>
</dbReference>
<dbReference type="SUPFAM" id="SSF55073">
    <property type="entry name" value="Nucleotide cyclase"/>
    <property type="match status" value="1"/>
</dbReference>
<dbReference type="Proteomes" id="UP000054596">
    <property type="component" value="Unassembled WGS sequence"/>
</dbReference>
<sequence length="211" mass="23834">MVLVHRDTVAERMDCSDRGRHHIAQTDREIVIGATRRCIAAQRRRRTDRCSQSTFHDGMARLRSAGPAARELSRQRCFARPRPFQINQRHIRPRDRRRRPTSLRAILRCITAESLPLWPPRRGRILLVFPATGSQEAKSVLDDLLGSIPPISSRLPAQVTISLSFSAGIAESDAGESRNDLLARADRALYLAKSCGRSRVQIDRKPTAERV</sequence>
<dbReference type="AlphaFoldDB" id="A0A158CX83"/>
<dbReference type="GO" id="GO:0043709">
    <property type="term" value="P:cell adhesion involved in single-species biofilm formation"/>
    <property type="evidence" value="ECO:0007669"/>
    <property type="project" value="TreeGrafter"/>
</dbReference>
<gene>
    <name evidence="1" type="ORF">AWB82_05938</name>
</gene>
<evidence type="ECO:0000313" key="1">
    <source>
        <dbReference type="EMBL" id="SAK86919.1"/>
    </source>
</evidence>
<dbReference type="Gene3D" id="3.30.70.270">
    <property type="match status" value="1"/>
</dbReference>
<name>A0A158CX83_9BURK</name>
<dbReference type="InterPro" id="IPR050469">
    <property type="entry name" value="Diguanylate_Cyclase"/>
</dbReference>
<organism evidence="1 2">
    <name type="scientific">Caballeronia glebae</name>
    <dbReference type="NCBI Taxonomy" id="1777143"/>
    <lineage>
        <taxon>Bacteria</taxon>
        <taxon>Pseudomonadati</taxon>
        <taxon>Pseudomonadota</taxon>
        <taxon>Betaproteobacteria</taxon>
        <taxon>Burkholderiales</taxon>
        <taxon>Burkholderiaceae</taxon>
        <taxon>Caballeronia</taxon>
    </lineage>
</organism>
<dbReference type="EMBL" id="FCOJ02000060">
    <property type="protein sequence ID" value="SAK86919.1"/>
    <property type="molecule type" value="Genomic_DNA"/>
</dbReference>
<proteinExistence type="predicted"/>
<accession>A0A158CX83</accession>
<evidence type="ECO:0000313" key="2">
    <source>
        <dbReference type="Proteomes" id="UP000054596"/>
    </source>
</evidence>
<reference evidence="1" key="1">
    <citation type="submission" date="2016-01" db="EMBL/GenBank/DDBJ databases">
        <authorList>
            <person name="Peeters C."/>
        </authorList>
    </citation>
    <scope>NUCLEOTIDE SEQUENCE [LARGE SCALE GENOMIC DNA]</scope>
    <source>
        <strain evidence="1">LMG 29325</strain>
    </source>
</reference>
<dbReference type="GO" id="GO:1902201">
    <property type="term" value="P:negative regulation of bacterial-type flagellum-dependent cell motility"/>
    <property type="evidence" value="ECO:0007669"/>
    <property type="project" value="TreeGrafter"/>
</dbReference>
<dbReference type="PANTHER" id="PTHR45138:SF24">
    <property type="entry name" value="DIGUANYLATE CYCLASE DGCC-RELATED"/>
    <property type="match status" value="1"/>
</dbReference>
<dbReference type="STRING" id="1777143.AWB82_05938"/>
<dbReference type="GO" id="GO:0005886">
    <property type="term" value="C:plasma membrane"/>
    <property type="evidence" value="ECO:0007669"/>
    <property type="project" value="TreeGrafter"/>
</dbReference>
<dbReference type="GO" id="GO:0052621">
    <property type="term" value="F:diguanylate cyclase activity"/>
    <property type="evidence" value="ECO:0007669"/>
    <property type="project" value="TreeGrafter"/>
</dbReference>
<keyword evidence="2" id="KW-1185">Reference proteome</keyword>
<dbReference type="InterPro" id="IPR029787">
    <property type="entry name" value="Nucleotide_cyclase"/>
</dbReference>
<comment type="caution">
    <text evidence="1">The sequence shown here is derived from an EMBL/GenBank/DDBJ whole genome shotgun (WGS) entry which is preliminary data.</text>
</comment>